<dbReference type="NCBIfam" id="TIGR00125">
    <property type="entry name" value="cyt_tran_rel"/>
    <property type="match status" value="1"/>
</dbReference>
<comment type="caution">
    <text evidence="2">The sequence shown here is derived from an EMBL/GenBank/DDBJ whole genome shotgun (WGS) entry which is preliminary data.</text>
</comment>
<dbReference type="Gene3D" id="3.40.50.300">
    <property type="entry name" value="P-loop containing nucleotide triphosphate hydrolases"/>
    <property type="match status" value="1"/>
</dbReference>
<organism evidence="2 3">
    <name type="scientific">Chitinophaga polysaccharea</name>
    <dbReference type="NCBI Taxonomy" id="1293035"/>
    <lineage>
        <taxon>Bacteria</taxon>
        <taxon>Pseudomonadati</taxon>
        <taxon>Bacteroidota</taxon>
        <taxon>Chitinophagia</taxon>
        <taxon>Chitinophagales</taxon>
        <taxon>Chitinophagaceae</taxon>
        <taxon>Chitinophaga</taxon>
    </lineage>
</organism>
<protein>
    <submittedName>
        <fullName evidence="2">HTH-type transcriptional repressor of NAD biosynthesis genes</fullName>
    </submittedName>
</protein>
<dbReference type="PANTHER" id="PTHR37512">
    <property type="entry name" value="TRIFUNCTIONAL NAD BIOSYNTHESIS/REGULATOR PROTEIN NADR"/>
    <property type="match status" value="1"/>
</dbReference>
<reference evidence="2 3" key="1">
    <citation type="submission" date="2019-06" db="EMBL/GenBank/DDBJ databases">
        <title>Sorghum-associated microbial communities from plants grown in Nebraska, USA.</title>
        <authorList>
            <person name="Schachtman D."/>
        </authorList>
    </citation>
    <scope>NUCLEOTIDE SEQUENCE [LARGE SCALE GENOMIC DNA]</scope>
    <source>
        <strain evidence="2 3">1209</strain>
    </source>
</reference>
<evidence type="ECO:0000259" key="1">
    <source>
        <dbReference type="Pfam" id="PF13521"/>
    </source>
</evidence>
<dbReference type="Gene3D" id="3.40.50.620">
    <property type="entry name" value="HUPs"/>
    <property type="match status" value="1"/>
</dbReference>
<sequence>MQEKKITKAFVFGKFMPFHKGHEAMINFALSHCDFLSVLICCSDEETLSCALRKSWMEATFRDHPRINIRTFQYDEKVLPNTSVSSTSVSAIWSERFKQLFPDYSLVVTSEPYGDMVADYMGIQHIPFDISKNLYPVSATHIRADLFKSWEYLPDSVKASLVTKVVLLGTESTGKTTLTGKLSAYFNSSAVMEAGRDLIPDSHHFSVADLYLVAREHAACIQQMETGPSPLVIIDTDIHITASYGVYALGEMLAIDPAIYAANKADLYLYLNNDVPYVQDGTRLSEAERDLLDQSHRQVLKQYDIAYEEITGDWEARFQQAEALINQLLQRKITAWHTRTLPSY</sequence>
<dbReference type="InterPro" id="IPR004821">
    <property type="entry name" value="Cyt_trans-like"/>
</dbReference>
<dbReference type="SUPFAM" id="SSF52374">
    <property type="entry name" value="Nucleotidylyl transferase"/>
    <property type="match status" value="1"/>
</dbReference>
<proteinExistence type="predicted"/>
<evidence type="ECO:0000313" key="3">
    <source>
        <dbReference type="Proteomes" id="UP000320811"/>
    </source>
</evidence>
<evidence type="ECO:0000313" key="2">
    <source>
        <dbReference type="EMBL" id="TWF42865.1"/>
    </source>
</evidence>
<dbReference type="Proteomes" id="UP000320811">
    <property type="component" value="Unassembled WGS sequence"/>
</dbReference>
<dbReference type="GO" id="GO:0003824">
    <property type="term" value="F:catalytic activity"/>
    <property type="evidence" value="ECO:0007669"/>
    <property type="project" value="InterPro"/>
</dbReference>
<dbReference type="EMBL" id="VIWO01000002">
    <property type="protein sequence ID" value="TWF42865.1"/>
    <property type="molecule type" value="Genomic_DNA"/>
</dbReference>
<dbReference type="InterPro" id="IPR014729">
    <property type="entry name" value="Rossmann-like_a/b/a_fold"/>
</dbReference>
<dbReference type="InterPro" id="IPR027417">
    <property type="entry name" value="P-loop_NTPase"/>
</dbReference>
<gene>
    <name evidence="2" type="ORF">FHW36_102626</name>
</gene>
<name>A0A561PXN4_9BACT</name>
<dbReference type="InterPro" id="IPR052735">
    <property type="entry name" value="NAD_biosynth-regulator"/>
</dbReference>
<accession>A0A561PXN4</accession>
<dbReference type="PANTHER" id="PTHR37512:SF1">
    <property type="entry name" value="NADR_TTD14 AAA DOMAIN-CONTAINING PROTEIN"/>
    <property type="match status" value="1"/>
</dbReference>
<dbReference type="AlphaFoldDB" id="A0A561PXN4"/>
<dbReference type="SUPFAM" id="SSF52540">
    <property type="entry name" value="P-loop containing nucleoside triphosphate hydrolases"/>
    <property type="match status" value="1"/>
</dbReference>
<keyword evidence="3" id="KW-1185">Reference proteome</keyword>
<dbReference type="InterPro" id="IPR038727">
    <property type="entry name" value="NadR/Ttd14_AAA_dom"/>
</dbReference>
<dbReference type="Pfam" id="PF13521">
    <property type="entry name" value="AAA_28"/>
    <property type="match status" value="1"/>
</dbReference>
<feature type="domain" description="NadR/Ttd14 AAA" evidence="1">
    <location>
        <begin position="164"/>
        <end position="317"/>
    </location>
</feature>